<keyword evidence="4" id="KW-1185">Reference proteome</keyword>
<dbReference type="EMBL" id="JAULSU010000006">
    <property type="protein sequence ID" value="KAK0613223.1"/>
    <property type="molecule type" value="Genomic_DNA"/>
</dbReference>
<evidence type="ECO:0000259" key="2">
    <source>
        <dbReference type="Pfam" id="PF26061"/>
    </source>
</evidence>
<accession>A0AA40BTL9</accession>
<name>A0AA40BTL9_9PEZI</name>
<dbReference type="Proteomes" id="UP001175000">
    <property type="component" value="Unassembled WGS sequence"/>
</dbReference>
<evidence type="ECO:0000313" key="4">
    <source>
        <dbReference type="Proteomes" id="UP001175000"/>
    </source>
</evidence>
<keyword evidence="1" id="KW-0732">Signal</keyword>
<feature type="signal peptide" evidence="1">
    <location>
        <begin position="1"/>
        <end position="16"/>
    </location>
</feature>
<evidence type="ECO:0000256" key="1">
    <source>
        <dbReference type="SAM" id="SignalP"/>
    </source>
</evidence>
<feature type="chain" id="PRO_5041239459" description="DUF8021 domain-containing protein" evidence="1">
    <location>
        <begin position="17"/>
        <end position="279"/>
    </location>
</feature>
<dbReference type="AlphaFoldDB" id="A0AA40BTL9"/>
<protein>
    <recommendedName>
        <fullName evidence="2">DUF8021 domain-containing protein</fullName>
    </recommendedName>
</protein>
<dbReference type="Pfam" id="PF26061">
    <property type="entry name" value="DUF8021"/>
    <property type="match status" value="1"/>
</dbReference>
<organism evidence="3 4">
    <name type="scientific">Immersiella caudata</name>
    <dbReference type="NCBI Taxonomy" id="314043"/>
    <lineage>
        <taxon>Eukaryota</taxon>
        <taxon>Fungi</taxon>
        <taxon>Dikarya</taxon>
        <taxon>Ascomycota</taxon>
        <taxon>Pezizomycotina</taxon>
        <taxon>Sordariomycetes</taxon>
        <taxon>Sordariomycetidae</taxon>
        <taxon>Sordariales</taxon>
        <taxon>Lasiosphaeriaceae</taxon>
        <taxon>Immersiella</taxon>
    </lineage>
</organism>
<comment type="caution">
    <text evidence="3">The sequence shown here is derived from an EMBL/GenBank/DDBJ whole genome shotgun (WGS) entry which is preliminary data.</text>
</comment>
<feature type="domain" description="DUF8021" evidence="2">
    <location>
        <begin position="157"/>
        <end position="257"/>
    </location>
</feature>
<proteinExistence type="predicted"/>
<dbReference type="InterPro" id="IPR058334">
    <property type="entry name" value="DUF8021"/>
</dbReference>
<sequence length="279" mass="30490">MKLLPLFLGLTPLASATCTRPALSELTRRYIAAQSLAEPRYLPLLTPSTIYHENFKPINLTSGILSTTPLAISHHRSIHDPTNCATYTEIIVAPNAKTNSKPYVIGTQIWLNGNGTAISKIDSIITTTDDWLFNAQHTLYYALRENWQPVPSTLSTPRDKIQAAGDAYLNLFKNGTGSVDVPWGTPCHRLEGGLYTAPGDTCNSGVPSGIDLVNRRYVIDEVLGVVSVFLTFGGSGLPDSHEFRVEGGKIRYVHTITKCWEKNCGFGDPPEILGTEIGF</sequence>
<reference evidence="3" key="1">
    <citation type="submission" date="2023-06" db="EMBL/GenBank/DDBJ databases">
        <title>Genome-scale phylogeny and comparative genomics of the fungal order Sordariales.</title>
        <authorList>
            <consortium name="Lawrence Berkeley National Laboratory"/>
            <person name="Hensen N."/>
            <person name="Bonometti L."/>
            <person name="Westerberg I."/>
            <person name="Brannstrom I.O."/>
            <person name="Guillou S."/>
            <person name="Cros-Aarteil S."/>
            <person name="Calhoun S."/>
            <person name="Haridas S."/>
            <person name="Kuo A."/>
            <person name="Mondo S."/>
            <person name="Pangilinan J."/>
            <person name="Riley R."/>
            <person name="Labutti K."/>
            <person name="Andreopoulos B."/>
            <person name="Lipzen A."/>
            <person name="Chen C."/>
            <person name="Yanf M."/>
            <person name="Daum C."/>
            <person name="Ng V."/>
            <person name="Clum A."/>
            <person name="Steindorff A."/>
            <person name="Ohm R."/>
            <person name="Martin F."/>
            <person name="Silar P."/>
            <person name="Natvig D."/>
            <person name="Lalanne C."/>
            <person name="Gautier V."/>
            <person name="Ament-Velasquez S.L."/>
            <person name="Kruys A."/>
            <person name="Hutchinson M.I."/>
            <person name="Powell A.J."/>
            <person name="Barry K."/>
            <person name="Miller A.N."/>
            <person name="Grigoriev I.V."/>
            <person name="Debuchy R."/>
            <person name="Gladieux P."/>
            <person name="Thoren M.H."/>
            <person name="Johannesson H."/>
        </authorList>
    </citation>
    <scope>NUCLEOTIDE SEQUENCE</scope>
    <source>
        <strain evidence="3">CBS 606.72</strain>
    </source>
</reference>
<evidence type="ECO:0000313" key="3">
    <source>
        <dbReference type="EMBL" id="KAK0613223.1"/>
    </source>
</evidence>
<gene>
    <name evidence="3" type="ORF">B0T14DRAFT_436646</name>
</gene>